<reference evidence="8" key="2">
    <citation type="submission" date="2023-01" db="EMBL/GenBank/DDBJ databases">
        <authorList>
            <person name="Petersen C."/>
        </authorList>
    </citation>
    <scope>NUCLEOTIDE SEQUENCE</scope>
    <source>
        <strain evidence="8">IBT 15450</strain>
    </source>
</reference>
<evidence type="ECO:0000256" key="5">
    <source>
        <dbReference type="PIRSR" id="PIRSR602401-1"/>
    </source>
</evidence>
<dbReference type="InterPro" id="IPR036396">
    <property type="entry name" value="Cyt_P450_sf"/>
</dbReference>
<dbReference type="AlphaFoldDB" id="A0AAD6ICV1"/>
<keyword evidence="7" id="KW-0472">Membrane</keyword>
<evidence type="ECO:0000256" key="2">
    <source>
        <dbReference type="ARBA" id="ARBA00022723"/>
    </source>
</evidence>
<evidence type="ECO:0000256" key="6">
    <source>
        <dbReference type="RuleBase" id="RU000461"/>
    </source>
</evidence>
<proteinExistence type="inferred from homology"/>
<dbReference type="GO" id="GO:0016705">
    <property type="term" value="F:oxidoreductase activity, acting on paired donors, with incorporation or reduction of molecular oxygen"/>
    <property type="evidence" value="ECO:0007669"/>
    <property type="project" value="InterPro"/>
</dbReference>
<dbReference type="Gene3D" id="1.10.630.10">
    <property type="entry name" value="Cytochrome P450"/>
    <property type="match status" value="1"/>
</dbReference>
<evidence type="ECO:0000256" key="3">
    <source>
        <dbReference type="ARBA" id="ARBA00023002"/>
    </source>
</evidence>
<dbReference type="GO" id="GO:0005506">
    <property type="term" value="F:iron ion binding"/>
    <property type="evidence" value="ECO:0007669"/>
    <property type="project" value="InterPro"/>
</dbReference>
<dbReference type="InterPro" id="IPR050121">
    <property type="entry name" value="Cytochrome_P450_monoxygenase"/>
</dbReference>
<dbReference type="PANTHER" id="PTHR24305">
    <property type="entry name" value="CYTOCHROME P450"/>
    <property type="match status" value="1"/>
</dbReference>
<accession>A0AAD6ICV1</accession>
<dbReference type="GO" id="GO:0043386">
    <property type="term" value="P:mycotoxin biosynthetic process"/>
    <property type="evidence" value="ECO:0007669"/>
    <property type="project" value="UniProtKB-ARBA"/>
</dbReference>
<evidence type="ECO:0000313" key="8">
    <source>
        <dbReference type="EMBL" id="KAJ6043516.1"/>
    </source>
</evidence>
<name>A0AAD6ICV1_PENCN</name>
<comment type="caution">
    <text evidence="8">The sequence shown here is derived from an EMBL/GenBank/DDBJ whole genome shotgun (WGS) entry which is preliminary data.</text>
</comment>
<dbReference type="GO" id="GO:0004497">
    <property type="term" value="F:monooxygenase activity"/>
    <property type="evidence" value="ECO:0007669"/>
    <property type="project" value="UniProtKB-KW"/>
</dbReference>
<comment type="cofactor">
    <cofactor evidence="1 5">
        <name>heme</name>
        <dbReference type="ChEBI" id="CHEBI:30413"/>
    </cofactor>
</comment>
<organism evidence="8 9">
    <name type="scientific">Penicillium canescens</name>
    <dbReference type="NCBI Taxonomy" id="5083"/>
    <lineage>
        <taxon>Eukaryota</taxon>
        <taxon>Fungi</taxon>
        <taxon>Dikarya</taxon>
        <taxon>Ascomycota</taxon>
        <taxon>Pezizomycotina</taxon>
        <taxon>Eurotiomycetes</taxon>
        <taxon>Eurotiomycetidae</taxon>
        <taxon>Eurotiales</taxon>
        <taxon>Aspergillaceae</taxon>
        <taxon>Penicillium</taxon>
    </lineage>
</organism>
<dbReference type="Pfam" id="PF00067">
    <property type="entry name" value="p450"/>
    <property type="match status" value="1"/>
</dbReference>
<keyword evidence="9" id="KW-1185">Reference proteome</keyword>
<reference evidence="8" key="1">
    <citation type="journal article" date="2023" name="IMA Fungus">
        <title>Comparative genomic study of the Penicillium genus elucidates a diverse pangenome and 15 lateral gene transfer events.</title>
        <authorList>
            <person name="Petersen C."/>
            <person name="Sorensen T."/>
            <person name="Nielsen M.R."/>
            <person name="Sondergaard T.E."/>
            <person name="Sorensen J.L."/>
            <person name="Fitzpatrick D.A."/>
            <person name="Frisvad J.C."/>
            <person name="Nielsen K.L."/>
        </authorList>
    </citation>
    <scope>NUCLEOTIDE SEQUENCE</scope>
    <source>
        <strain evidence="8">IBT 15450</strain>
    </source>
</reference>
<sequence length="520" mass="59537">MGIFSELVHFIDTKTDIWVVSWLTLSILVTYAGGLVIYRLFMSPLAQFPGPKLAALTYWTEAYYELLYGEGGQFVFKYREWHEKYGPIIRINPRELHIQDAPFFETFYGSSRPASKLKDLEHRFNNPSSAFATSDHSLHRIRRGALNPFFSKRKISDRIPVIRGHMDELCSRLKREFQGTGRVLVINEMWGCWTTDIIIEYCFERRYNFIRDPDFKAGLVVSLIDLLEGVHWITQFPWMVKTMQLLPDSLVGWLDPRMKNVIDFNKEMLTQVEEALDNAHDKAVKGHRPDTIFTSIIQSDVPRSEVTPLRLQHEAISVVGAGIETTMRALTISVFHIVNNPSIHQRLREELTAGIPDPDSLPPWEALEQLPFLSACINESLRLAYGTSQRIPRIADNETIPYRGYVIPPGAVVSMDIYGVSHDESVFPDSHSYNPCRWLGSPRAADGRLLSRYMVAFGRGARSCVGLQLAYAELFIGIATLFRRFDFELYETDHTDVELARDRFVPRSKASSKGIRVLVK</sequence>
<dbReference type="InterPro" id="IPR002401">
    <property type="entry name" value="Cyt_P450_E_grp-I"/>
</dbReference>
<gene>
    <name evidence="8" type="ORF">N7460_004871</name>
</gene>
<dbReference type="PROSITE" id="PS00086">
    <property type="entry name" value="CYTOCHROME_P450"/>
    <property type="match status" value="1"/>
</dbReference>
<evidence type="ECO:0000313" key="9">
    <source>
        <dbReference type="Proteomes" id="UP001219568"/>
    </source>
</evidence>
<keyword evidence="6" id="KW-0503">Monooxygenase</keyword>
<keyword evidence="3 6" id="KW-0560">Oxidoreductase</keyword>
<feature type="transmembrane region" description="Helical" evidence="7">
    <location>
        <begin position="20"/>
        <end position="41"/>
    </location>
</feature>
<dbReference type="InterPro" id="IPR001128">
    <property type="entry name" value="Cyt_P450"/>
</dbReference>
<dbReference type="SUPFAM" id="SSF48264">
    <property type="entry name" value="Cytochrome P450"/>
    <property type="match status" value="1"/>
</dbReference>
<keyword evidence="4 5" id="KW-0408">Iron</keyword>
<feature type="binding site" description="axial binding residue" evidence="5">
    <location>
        <position position="464"/>
    </location>
    <ligand>
        <name>heme</name>
        <dbReference type="ChEBI" id="CHEBI:30413"/>
    </ligand>
    <ligandPart>
        <name>Fe</name>
        <dbReference type="ChEBI" id="CHEBI:18248"/>
    </ligandPart>
</feature>
<dbReference type="CDD" id="cd11062">
    <property type="entry name" value="CYP58-like"/>
    <property type="match status" value="1"/>
</dbReference>
<dbReference type="PRINTS" id="PR00385">
    <property type="entry name" value="P450"/>
</dbReference>
<dbReference type="EMBL" id="JAQJZL010000004">
    <property type="protein sequence ID" value="KAJ6043516.1"/>
    <property type="molecule type" value="Genomic_DNA"/>
</dbReference>
<evidence type="ECO:0000256" key="7">
    <source>
        <dbReference type="SAM" id="Phobius"/>
    </source>
</evidence>
<keyword evidence="5 6" id="KW-0349">Heme</keyword>
<dbReference type="Proteomes" id="UP001219568">
    <property type="component" value="Unassembled WGS sequence"/>
</dbReference>
<keyword evidence="7" id="KW-1133">Transmembrane helix</keyword>
<comment type="similarity">
    <text evidence="6">Belongs to the cytochrome P450 family.</text>
</comment>
<protein>
    <submittedName>
        <fullName evidence="8">Cytochrome P450</fullName>
    </submittedName>
</protein>
<evidence type="ECO:0000256" key="4">
    <source>
        <dbReference type="ARBA" id="ARBA00023004"/>
    </source>
</evidence>
<dbReference type="GO" id="GO:0020037">
    <property type="term" value="F:heme binding"/>
    <property type="evidence" value="ECO:0007669"/>
    <property type="project" value="InterPro"/>
</dbReference>
<keyword evidence="7" id="KW-0812">Transmembrane</keyword>
<dbReference type="InterPro" id="IPR017972">
    <property type="entry name" value="Cyt_P450_CS"/>
</dbReference>
<keyword evidence="2 5" id="KW-0479">Metal-binding</keyword>
<dbReference type="PRINTS" id="PR00463">
    <property type="entry name" value="EP450I"/>
</dbReference>
<dbReference type="PANTHER" id="PTHR24305:SF231">
    <property type="entry name" value="P450, PUTATIVE (EUROFUNG)-RELATED"/>
    <property type="match status" value="1"/>
</dbReference>
<evidence type="ECO:0000256" key="1">
    <source>
        <dbReference type="ARBA" id="ARBA00001971"/>
    </source>
</evidence>